<accession>A0AAV4XYQ5</accession>
<comment type="caution">
    <text evidence="1">The sequence shown here is derived from an EMBL/GenBank/DDBJ whole genome shotgun (WGS) entry which is preliminary data.</text>
</comment>
<sequence length="79" mass="8892">MEQGVEPLNHQVQMNELSVLDEGIGFGRVCERNWDWNLMLEASTAKHCQWFLGLIAQALPVATERNDSLENSRDGASSF</sequence>
<evidence type="ECO:0000313" key="1">
    <source>
        <dbReference type="EMBL" id="GIY99134.1"/>
    </source>
</evidence>
<proteinExistence type="predicted"/>
<organism evidence="1 2">
    <name type="scientific">Caerostris extrusa</name>
    <name type="common">Bark spider</name>
    <name type="synonym">Caerostris bankana</name>
    <dbReference type="NCBI Taxonomy" id="172846"/>
    <lineage>
        <taxon>Eukaryota</taxon>
        <taxon>Metazoa</taxon>
        <taxon>Ecdysozoa</taxon>
        <taxon>Arthropoda</taxon>
        <taxon>Chelicerata</taxon>
        <taxon>Arachnida</taxon>
        <taxon>Araneae</taxon>
        <taxon>Araneomorphae</taxon>
        <taxon>Entelegynae</taxon>
        <taxon>Araneoidea</taxon>
        <taxon>Araneidae</taxon>
        <taxon>Caerostris</taxon>
    </lineage>
</organism>
<reference evidence="1 2" key="1">
    <citation type="submission" date="2021-06" db="EMBL/GenBank/DDBJ databases">
        <title>Caerostris extrusa draft genome.</title>
        <authorList>
            <person name="Kono N."/>
            <person name="Arakawa K."/>
        </authorList>
    </citation>
    <scope>NUCLEOTIDE SEQUENCE [LARGE SCALE GENOMIC DNA]</scope>
</reference>
<name>A0AAV4XYQ5_CAEEX</name>
<keyword evidence="2" id="KW-1185">Reference proteome</keyword>
<dbReference type="AlphaFoldDB" id="A0AAV4XYQ5"/>
<evidence type="ECO:0000313" key="2">
    <source>
        <dbReference type="Proteomes" id="UP001054945"/>
    </source>
</evidence>
<dbReference type="EMBL" id="BPLR01001008">
    <property type="protein sequence ID" value="GIY99134.1"/>
    <property type="molecule type" value="Genomic_DNA"/>
</dbReference>
<gene>
    <name evidence="1" type="ORF">CEXT_382351</name>
</gene>
<protein>
    <submittedName>
        <fullName evidence="1">Uncharacterized protein</fullName>
    </submittedName>
</protein>
<dbReference type="Proteomes" id="UP001054945">
    <property type="component" value="Unassembled WGS sequence"/>
</dbReference>